<dbReference type="Gene3D" id="2.60.40.10">
    <property type="entry name" value="Immunoglobulins"/>
    <property type="match status" value="1"/>
</dbReference>
<dbReference type="Pfam" id="PF13201">
    <property type="entry name" value="PCMD"/>
    <property type="match status" value="1"/>
</dbReference>
<evidence type="ECO:0000259" key="1">
    <source>
        <dbReference type="Pfam" id="PF13201"/>
    </source>
</evidence>
<dbReference type="InterPro" id="IPR038653">
    <property type="entry name" value="Put_CMD_sf"/>
</dbReference>
<evidence type="ECO:0000313" key="3">
    <source>
        <dbReference type="Proteomes" id="UP000823603"/>
    </source>
</evidence>
<sequence>EAKWYPATQPNGISFQYKKASDSSWTDFDGNVSVNSASRTYSAEIRGLEPSTDYVFRAISAEDKETKEISFITEKEETLHNMSFDYWWMDGKAPMPNQSSEYHIWDSANPGSADVMGLSYIPTNPESEHTVSGAGKAAKLETLSVPVVGLAAGNLYTGKFISTVGGIIPSGAALEWGVEFAARPLALKGFYDYRPAIIDVDKLGNLKGQSDICQIQVILTDWDAPFNVNTSEGKFVDLEDEHIIAYGSYEDSRTMSDYEDFTIKLEYRDKMRTPKYIVIVACASKYGDYFTGGVGSTLYLDEFEFVYDPDQLD</sequence>
<dbReference type="GO" id="GO:0003993">
    <property type="term" value="F:acid phosphatase activity"/>
    <property type="evidence" value="ECO:0007669"/>
    <property type="project" value="InterPro"/>
</dbReference>
<dbReference type="Gene3D" id="2.60.120.890">
    <property type="entry name" value="BT2081, beta-jelly-roll domain"/>
    <property type="match status" value="1"/>
</dbReference>
<dbReference type="Proteomes" id="UP000823603">
    <property type="component" value="Unassembled WGS sequence"/>
</dbReference>
<proteinExistence type="predicted"/>
<accession>A0A9D9IHX7</accession>
<reference evidence="2" key="1">
    <citation type="submission" date="2020-10" db="EMBL/GenBank/DDBJ databases">
        <authorList>
            <person name="Gilroy R."/>
        </authorList>
    </citation>
    <scope>NUCLEOTIDE SEQUENCE</scope>
    <source>
        <strain evidence="2">B2-22910</strain>
    </source>
</reference>
<dbReference type="AlphaFoldDB" id="A0A9D9IHX7"/>
<dbReference type="CDD" id="cd00063">
    <property type="entry name" value="FN3"/>
    <property type="match status" value="1"/>
</dbReference>
<gene>
    <name evidence="2" type="ORF">IAB82_08595</name>
</gene>
<comment type="caution">
    <text evidence="2">The sequence shown here is derived from an EMBL/GenBank/DDBJ whole genome shotgun (WGS) entry which is preliminary data.</text>
</comment>
<dbReference type="GO" id="GO:0046872">
    <property type="term" value="F:metal ion binding"/>
    <property type="evidence" value="ECO:0007669"/>
    <property type="project" value="InterPro"/>
</dbReference>
<dbReference type="InterPro" id="IPR013783">
    <property type="entry name" value="Ig-like_fold"/>
</dbReference>
<feature type="domain" description="Putative carbohydrate metabolism" evidence="1">
    <location>
        <begin position="92"/>
        <end position="305"/>
    </location>
</feature>
<evidence type="ECO:0000313" key="2">
    <source>
        <dbReference type="EMBL" id="MBO8471834.1"/>
    </source>
</evidence>
<dbReference type="InterPro" id="IPR003961">
    <property type="entry name" value="FN3_dom"/>
</dbReference>
<name>A0A9D9IHX7_9BACT</name>
<dbReference type="EMBL" id="JADIMB010000128">
    <property type="protein sequence ID" value="MBO8471834.1"/>
    <property type="molecule type" value="Genomic_DNA"/>
</dbReference>
<organism evidence="2 3">
    <name type="scientific">Candidatus Cryptobacteroides faecavium</name>
    <dbReference type="NCBI Taxonomy" id="2840762"/>
    <lineage>
        <taxon>Bacteria</taxon>
        <taxon>Pseudomonadati</taxon>
        <taxon>Bacteroidota</taxon>
        <taxon>Bacteroidia</taxon>
        <taxon>Bacteroidales</taxon>
        <taxon>Candidatus Cryptobacteroides</taxon>
    </lineage>
</organism>
<dbReference type="InterPro" id="IPR025112">
    <property type="entry name" value="PCMD"/>
</dbReference>
<reference evidence="2" key="2">
    <citation type="journal article" date="2021" name="PeerJ">
        <title>Extensive microbial diversity within the chicken gut microbiome revealed by metagenomics and culture.</title>
        <authorList>
            <person name="Gilroy R."/>
            <person name="Ravi A."/>
            <person name="Getino M."/>
            <person name="Pursley I."/>
            <person name="Horton D.L."/>
            <person name="Alikhan N.F."/>
            <person name="Baker D."/>
            <person name="Gharbi K."/>
            <person name="Hall N."/>
            <person name="Watson M."/>
            <person name="Adriaenssens E.M."/>
            <person name="Foster-Nyarko E."/>
            <person name="Jarju S."/>
            <person name="Secka A."/>
            <person name="Antonio M."/>
            <person name="Oren A."/>
            <person name="Chaudhuri R.R."/>
            <person name="La Ragione R."/>
            <person name="Hildebrand F."/>
            <person name="Pallen M.J."/>
        </authorList>
    </citation>
    <scope>NUCLEOTIDE SEQUENCE</scope>
    <source>
        <strain evidence="2">B2-22910</strain>
    </source>
</reference>
<feature type="non-terminal residue" evidence="2">
    <location>
        <position position="1"/>
    </location>
</feature>
<protein>
    <submittedName>
        <fullName evidence="2">PCMD domain-containing protein</fullName>
    </submittedName>
</protein>